<name>A0A1E5VAC0_9POAL</name>
<proteinExistence type="predicted"/>
<dbReference type="PANTHER" id="PTHR33207">
    <property type="entry name" value="F-BOX DOMAIN CONTAINING PROTEIN-RELATED"/>
    <property type="match status" value="1"/>
</dbReference>
<evidence type="ECO:0000313" key="3">
    <source>
        <dbReference type="Proteomes" id="UP000095767"/>
    </source>
</evidence>
<dbReference type="SMART" id="SM00256">
    <property type="entry name" value="FBOX"/>
    <property type="match status" value="2"/>
</dbReference>
<feature type="domain" description="F-box" evidence="1">
    <location>
        <begin position="410"/>
        <end position="450"/>
    </location>
</feature>
<reference evidence="2 3" key="1">
    <citation type="submission" date="2016-09" db="EMBL/GenBank/DDBJ databases">
        <title>The draft genome of Dichanthelium oligosanthes: A C3 panicoid grass species.</title>
        <authorList>
            <person name="Studer A.J."/>
            <person name="Schnable J.C."/>
            <person name="Brutnell T.P."/>
        </authorList>
    </citation>
    <scope>NUCLEOTIDE SEQUENCE [LARGE SCALE GENOMIC DNA]</scope>
    <source>
        <strain evidence="3">cv. Kellogg 1175</strain>
        <tissue evidence="2">Leaf</tissue>
    </source>
</reference>
<dbReference type="SUPFAM" id="SSF81383">
    <property type="entry name" value="F-box domain"/>
    <property type="match status" value="2"/>
</dbReference>
<comment type="caution">
    <text evidence="2">The sequence shown here is derived from an EMBL/GenBank/DDBJ whole genome shotgun (WGS) entry which is preliminary data.</text>
</comment>
<keyword evidence="3" id="KW-1185">Reference proteome</keyword>
<evidence type="ECO:0000313" key="2">
    <source>
        <dbReference type="EMBL" id="OEL21965.1"/>
    </source>
</evidence>
<dbReference type="InterPro" id="IPR036047">
    <property type="entry name" value="F-box-like_dom_sf"/>
</dbReference>
<gene>
    <name evidence="2" type="ORF">BAE44_0017019</name>
</gene>
<dbReference type="AlphaFoldDB" id="A0A1E5VAC0"/>
<evidence type="ECO:0000259" key="1">
    <source>
        <dbReference type="SMART" id="SM00256"/>
    </source>
</evidence>
<organism evidence="2 3">
    <name type="scientific">Dichanthelium oligosanthes</name>
    <dbReference type="NCBI Taxonomy" id="888268"/>
    <lineage>
        <taxon>Eukaryota</taxon>
        <taxon>Viridiplantae</taxon>
        <taxon>Streptophyta</taxon>
        <taxon>Embryophyta</taxon>
        <taxon>Tracheophyta</taxon>
        <taxon>Spermatophyta</taxon>
        <taxon>Magnoliopsida</taxon>
        <taxon>Liliopsida</taxon>
        <taxon>Poales</taxon>
        <taxon>Poaceae</taxon>
        <taxon>PACMAD clade</taxon>
        <taxon>Panicoideae</taxon>
        <taxon>Panicodae</taxon>
        <taxon>Paniceae</taxon>
        <taxon>Dichantheliinae</taxon>
        <taxon>Dichanthelium</taxon>
    </lineage>
</organism>
<sequence>MDVIDEDILRLILERIDSHVDLIRAASICKRWHRTIADAIFLRRFRSLHPRIIAAAGDYYNNPSSREDGGGGPMFVPSSSIAIATHHFSLDFLPGSAEPWSVVDSRGSLLLVQRNGFGRSPFCFPDMAVCEPLTRRYMRIPPPLEWDSFKSLVWGSYLIDGNGGEAAGCRGGIGMSNFRVLCGVHGGAQRVAVFAVAGTAGLSWTETAIDCQILLKRCLGRAGGSWYFYIGGGALVVLDGSTGEFSPSVMPDTEDWDSHKWSGSNFYVTDGRDGGACLLAVSGDSVMKVFTRLNGGEWAPEKRILLPVATRCLPGYQPSFFSNLYPLNILTRGTGFVVMSPHRRRLLCLERWHFSVDLETMEVALVEEDMGPMAYRGGSSGNSSSRYSTYLLSEFPRSIPFLVEVDMDVINEDILRLILGRIGSSMDLIRASSTCKQWRRNIADAVFLRRFRSLHARTIAGDCYDNSFTTCRSGGPLFVPSSSVAAHHFSLDFLPDGDEGWSVVDSRGNLLLVDRPLGGPLLLPGHGRVRAPDPALQENSSTAGLQQPHLPCYGIVPRRRRQRRRGRLSHRHVNFRVLCPLRRGRCEEIYVRESGVIACAAVFTAVAGAAGSSWTETAITDCEIPVRRAAPSGRSGGSWYFYIEGGTLIVLDGSTGEFSASVLPATEDWDSSLDLYVTDSRDGEPRLLTVHDGVVLKVFARLNGGGGGEEWALEKRILLQEATRRLPAEYQSSFFSQSLCIVTRGTGFVVLSPRVTQRWRFSVDLETMAVAPVDEDLGPMAYRCELPWPLALHACLD</sequence>
<accession>A0A1E5VAC0</accession>
<feature type="domain" description="F-box" evidence="1">
    <location>
        <begin position="4"/>
        <end position="44"/>
    </location>
</feature>
<protein>
    <recommendedName>
        <fullName evidence="1">F-box domain-containing protein</fullName>
    </recommendedName>
</protein>
<dbReference type="Proteomes" id="UP000095767">
    <property type="component" value="Unassembled WGS sequence"/>
</dbReference>
<dbReference type="SUPFAM" id="SSF82171">
    <property type="entry name" value="DPP6 N-terminal domain-like"/>
    <property type="match status" value="1"/>
</dbReference>
<dbReference type="EMBL" id="LWDX02046669">
    <property type="protein sequence ID" value="OEL21965.1"/>
    <property type="molecule type" value="Genomic_DNA"/>
</dbReference>
<dbReference type="InterPro" id="IPR001810">
    <property type="entry name" value="F-box_dom"/>
</dbReference>